<keyword evidence="2" id="KW-1185">Reference proteome</keyword>
<proteinExistence type="predicted"/>
<gene>
    <name evidence="1" type="ORF">E2562_003190</name>
</gene>
<dbReference type="Proteomes" id="UP000479710">
    <property type="component" value="Unassembled WGS sequence"/>
</dbReference>
<evidence type="ECO:0000313" key="1">
    <source>
        <dbReference type="EMBL" id="KAF0928370.1"/>
    </source>
</evidence>
<organism evidence="1 2">
    <name type="scientific">Oryza meyeriana var. granulata</name>
    <dbReference type="NCBI Taxonomy" id="110450"/>
    <lineage>
        <taxon>Eukaryota</taxon>
        <taxon>Viridiplantae</taxon>
        <taxon>Streptophyta</taxon>
        <taxon>Embryophyta</taxon>
        <taxon>Tracheophyta</taxon>
        <taxon>Spermatophyta</taxon>
        <taxon>Magnoliopsida</taxon>
        <taxon>Liliopsida</taxon>
        <taxon>Poales</taxon>
        <taxon>Poaceae</taxon>
        <taxon>BOP clade</taxon>
        <taxon>Oryzoideae</taxon>
        <taxon>Oryzeae</taxon>
        <taxon>Oryzinae</taxon>
        <taxon>Oryza</taxon>
        <taxon>Oryza meyeriana</taxon>
    </lineage>
</organism>
<name>A0A6G1EUQ1_9ORYZ</name>
<evidence type="ECO:0000313" key="2">
    <source>
        <dbReference type="Proteomes" id="UP000479710"/>
    </source>
</evidence>
<dbReference type="EMBL" id="SPHZ02000002">
    <property type="protein sequence ID" value="KAF0928370.1"/>
    <property type="molecule type" value="Genomic_DNA"/>
</dbReference>
<accession>A0A6G1EUQ1</accession>
<sequence>MNLLSWRRGRGGRWPRQGAHALCCTRHGGLDRESAEPWLDDIRRPATEDTAMDRSVAKATASGRSAVEVIVAAECLVRSPSVTARASTSPLASRE</sequence>
<dbReference type="AlphaFoldDB" id="A0A6G1EUQ1"/>
<reference evidence="1 2" key="1">
    <citation type="submission" date="2019-11" db="EMBL/GenBank/DDBJ databases">
        <title>Whole genome sequence of Oryza granulata.</title>
        <authorList>
            <person name="Li W."/>
        </authorList>
    </citation>
    <scope>NUCLEOTIDE SEQUENCE [LARGE SCALE GENOMIC DNA]</scope>
    <source>
        <strain evidence="2">cv. Menghai</strain>
        <tissue evidence="1">Leaf</tissue>
    </source>
</reference>
<comment type="caution">
    <text evidence="1">The sequence shown here is derived from an EMBL/GenBank/DDBJ whole genome shotgun (WGS) entry which is preliminary data.</text>
</comment>
<protein>
    <submittedName>
        <fullName evidence="1">Uncharacterized protein</fullName>
    </submittedName>
</protein>